<accession>A0A0A8YV29</accession>
<organism evidence="2">
    <name type="scientific">Arundo donax</name>
    <name type="common">Giant reed</name>
    <name type="synonym">Donax arundinaceus</name>
    <dbReference type="NCBI Taxonomy" id="35708"/>
    <lineage>
        <taxon>Eukaryota</taxon>
        <taxon>Viridiplantae</taxon>
        <taxon>Streptophyta</taxon>
        <taxon>Embryophyta</taxon>
        <taxon>Tracheophyta</taxon>
        <taxon>Spermatophyta</taxon>
        <taxon>Magnoliopsida</taxon>
        <taxon>Liliopsida</taxon>
        <taxon>Poales</taxon>
        <taxon>Poaceae</taxon>
        <taxon>PACMAD clade</taxon>
        <taxon>Arundinoideae</taxon>
        <taxon>Arundineae</taxon>
        <taxon>Arundo</taxon>
    </lineage>
</organism>
<feature type="region of interest" description="Disordered" evidence="1">
    <location>
        <begin position="1"/>
        <end position="24"/>
    </location>
</feature>
<evidence type="ECO:0000313" key="2">
    <source>
        <dbReference type="EMBL" id="JAD30456.1"/>
    </source>
</evidence>
<reference evidence="2" key="1">
    <citation type="submission" date="2014-09" db="EMBL/GenBank/DDBJ databases">
        <authorList>
            <person name="Magalhaes I.L.F."/>
            <person name="Oliveira U."/>
            <person name="Santos F.R."/>
            <person name="Vidigal T.H.D.A."/>
            <person name="Brescovit A.D."/>
            <person name="Santos A.J."/>
        </authorList>
    </citation>
    <scope>NUCLEOTIDE SEQUENCE</scope>
    <source>
        <tissue evidence="2">Shoot tissue taken approximately 20 cm above the soil surface</tissue>
    </source>
</reference>
<dbReference type="AlphaFoldDB" id="A0A0A8YV29"/>
<protein>
    <submittedName>
        <fullName evidence="2">Uncharacterized protein</fullName>
    </submittedName>
</protein>
<feature type="compositionally biased region" description="Polar residues" evidence="1">
    <location>
        <begin position="7"/>
        <end position="24"/>
    </location>
</feature>
<dbReference type="EMBL" id="GBRH01267439">
    <property type="protein sequence ID" value="JAD30456.1"/>
    <property type="molecule type" value="Transcribed_RNA"/>
</dbReference>
<proteinExistence type="predicted"/>
<reference evidence="2" key="2">
    <citation type="journal article" date="2015" name="Data Brief">
        <title>Shoot transcriptome of the giant reed, Arundo donax.</title>
        <authorList>
            <person name="Barrero R.A."/>
            <person name="Guerrero F.D."/>
            <person name="Moolhuijzen P."/>
            <person name="Goolsby J.A."/>
            <person name="Tidwell J."/>
            <person name="Bellgard S.E."/>
            <person name="Bellgard M.I."/>
        </authorList>
    </citation>
    <scope>NUCLEOTIDE SEQUENCE</scope>
    <source>
        <tissue evidence="2">Shoot tissue taken approximately 20 cm above the soil surface</tissue>
    </source>
</reference>
<sequence length="24" mass="2610">MVEAGQKYSSNTHISNPKTIVSMS</sequence>
<evidence type="ECO:0000256" key="1">
    <source>
        <dbReference type="SAM" id="MobiDB-lite"/>
    </source>
</evidence>
<name>A0A0A8YV29_ARUDO</name>